<dbReference type="Gene3D" id="3.90.820.10">
    <property type="entry name" value="Structural Genomics, Unknown Function 30-nov-00 1gh9 Mol_id"/>
    <property type="match status" value="1"/>
</dbReference>
<reference evidence="2 3" key="1">
    <citation type="submission" date="2020-08" db="EMBL/GenBank/DDBJ databases">
        <title>Genomic Encyclopedia of Type Strains, Phase III (KMG-III): the genomes of soil and plant-associated and newly described type strains.</title>
        <authorList>
            <person name="Whitman W."/>
        </authorList>
    </citation>
    <scope>NUCLEOTIDE SEQUENCE [LARGE SCALE GENOMIC DNA]</scope>
    <source>
        <strain evidence="2 3">CECT 3287</strain>
    </source>
</reference>
<dbReference type="GO" id="GO:0019290">
    <property type="term" value="P:siderophore biosynthetic process"/>
    <property type="evidence" value="ECO:0007669"/>
    <property type="project" value="TreeGrafter"/>
</dbReference>
<dbReference type="RefSeq" id="WP_183223459.1">
    <property type="nucleotide sequence ID" value="NZ_BMPW01000009.1"/>
</dbReference>
<accession>A0A7W5FGY8</accession>
<name>A0A7W5FGY8_9ACTN</name>
<dbReference type="PANTHER" id="PTHR38444">
    <property type="entry name" value="ENTEROBACTIN BIOSYNTHESIS PROTEIN YBDZ"/>
    <property type="match status" value="1"/>
</dbReference>
<sequence length="59" mass="6650">MVGSPDWHVVRNAEEQYSIWRAAQPVPAGWDVVSTFATKNECLDHIGQVWTDIRPASAR</sequence>
<evidence type="ECO:0000313" key="2">
    <source>
        <dbReference type="EMBL" id="MBB3097930.1"/>
    </source>
</evidence>
<protein>
    <submittedName>
        <fullName evidence="2">MbtH protein</fullName>
    </submittedName>
</protein>
<dbReference type="InterPro" id="IPR005153">
    <property type="entry name" value="MbtH-like_dom"/>
</dbReference>
<dbReference type="SMART" id="SM00923">
    <property type="entry name" value="MbtH"/>
    <property type="match status" value="1"/>
</dbReference>
<proteinExistence type="predicted"/>
<comment type="caution">
    <text evidence="2">The sequence shown here is derived from an EMBL/GenBank/DDBJ whole genome shotgun (WGS) entry which is preliminary data.</text>
</comment>
<dbReference type="GO" id="GO:0005829">
    <property type="term" value="C:cytosol"/>
    <property type="evidence" value="ECO:0007669"/>
    <property type="project" value="TreeGrafter"/>
</dbReference>
<feature type="domain" description="MbtH-like" evidence="1">
    <location>
        <begin position="1"/>
        <end position="48"/>
    </location>
</feature>
<dbReference type="InterPro" id="IPR038020">
    <property type="entry name" value="MbtH-like_sf"/>
</dbReference>
<dbReference type="PANTHER" id="PTHR38444:SF1">
    <property type="entry name" value="ENTEROBACTIN BIOSYNTHESIS PROTEIN YBDZ"/>
    <property type="match status" value="1"/>
</dbReference>
<keyword evidence="3" id="KW-1185">Reference proteome</keyword>
<gene>
    <name evidence="2" type="ORF">FHR83_005614</name>
</gene>
<evidence type="ECO:0000313" key="3">
    <source>
        <dbReference type="Proteomes" id="UP000590749"/>
    </source>
</evidence>
<dbReference type="InterPro" id="IPR037407">
    <property type="entry name" value="MLP_fam"/>
</dbReference>
<dbReference type="Proteomes" id="UP000590749">
    <property type="component" value="Unassembled WGS sequence"/>
</dbReference>
<dbReference type="SUPFAM" id="SSF160582">
    <property type="entry name" value="MbtH-like"/>
    <property type="match status" value="1"/>
</dbReference>
<dbReference type="EMBL" id="JACHXF010000012">
    <property type="protein sequence ID" value="MBB3097930.1"/>
    <property type="molecule type" value="Genomic_DNA"/>
</dbReference>
<organism evidence="2 3">
    <name type="scientific">Actinoplanes campanulatus</name>
    <dbReference type="NCBI Taxonomy" id="113559"/>
    <lineage>
        <taxon>Bacteria</taxon>
        <taxon>Bacillati</taxon>
        <taxon>Actinomycetota</taxon>
        <taxon>Actinomycetes</taxon>
        <taxon>Micromonosporales</taxon>
        <taxon>Micromonosporaceae</taxon>
        <taxon>Actinoplanes</taxon>
    </lineage>
</organism>
<dbReference type="Pfam" id="PF03621">
    <property type="entry name" value="MbtH"/>
    <property type="match status" value="1"/>
</dbReference>
<evidence type="ECO:0000259" key="1">
    <source>
        <dbReference type="SMART" id="SM00923"/>
    </source>
</evidence>
<dbReference type="AlphaFoldDB" id="A0A7W5FGY8"/>